<dbReference type="Proteomes" id="UP000095286">
    <property type="component" value="Unplaced"/>
</dbReference>
<name>A0AC35TLZ6_9BILA</name>
<evidence type="ECO:0000313" key="1">
    <source>
        <dbReference type="Proteomes" id="UP000095286"/>
    </source>
</evidence>
<proteinExistence type="predicted"/>
<reference evidence="2" key="1">
    <citation type="submission" date="2016-11" db="UniProtKB">
        <authorList>
            <consortium name="WormBaseParasite"/>
        </authorList>
    </citation>
    <scope>IDENTIFICATION</scope>
    <source>
        <strain evidence="2">KR3021</strain>
    </source>
</reference>
<accession>A0AC35TLZ6</accession>
<organism evidence="1 2">
    <name type="scientific">Rhabditophanes sp. KR3021</name>
    <dbReference type="NCBI Taxonomy" id="114890"/>
    <lineage>
        <taxon>Eukaryota</taxon>
        <taxon>Metazoa</taxon>
        <taxon>Ecdysozoa</taxon>
        <taxon>Nematoda</taxon>
        <taxon>Chromadorea</taxon>
        <taxon>Rhabditida</taxon>
        <taxon>Tylenchina</taxon>
        <taxon>Panagrolaimomorpha</taxon>
        <taxon>Strongyloidoidea</taxon>
        <taxon>Alloionematidae</taxon>
        <taxon>Rhabditophanes</taxon>
    </lineage>
</organism>
<protein>
    <submittedName>
        <fullName evidence="2">Cytochrome P450</fullName>
    </submittedName>
</protein>
<evidence type="ECO:0000313" key="2">
    <source>
        <dbReference type="WBParaSite" id="RSKR_0000194200.1"/>
    </source>
</evidence>
<sequence length="113" mass="13040">MILFIFTTIIGFIVLYVLDFYYNVSKLPRGPFPLPLIGNAYQFDPKHLHKWTLEQKNIYGPVFTIYIGNPFVVLADVKTIKEALVTHGEYFAGRTLTFPDNYLHDRVNVGVIM</sequence>
<dbReference type="WBParaSite" id="RSKR_0000194200.1">
    <property type="protein sequence ID" value="RSKR_0000194200.1"/>
    <property type="gene ID" value="RSKR_0000194200"/>
</dbReference>